<evidence type="ECO:0000256" key="2">
    <source>
        <dbReference type="ARBA" id="ARBA00022526"/>
    </source>
</evidence>
<dbReference type="GO" id="GO:0006006">
    <property type="term" value="P:glucose metabolic process"/>
    <property type="evidence" value="ECO:0007669"/>
    <property type="project" value="UniProtKB-KW"/>
</dbReference>
<dbReference type="GO" id="GO:0005829">
    <property type="term" value="C:cytosol"/>
    <property type="evidence" value="ECO:0007669"/>
    <property type="project" value="TreeGrafter"/>
</dbReference>
<dbReference type="PANTHER" id="PTHR30344:SF1">
    <property type="entry name" value="6-PHOSPHOGLUCONOLACTONASE"/>
    <property type="match status" value="1"/>
</dbReference>
<dbReference type="Proteomes" id="UP000319255">
    <property type="component" value="Unassembled WGS sequence"/>
</dbReference>
<dbReference type="InterPro" id="IPR050282">
    <property type="entry name" value="Cycloisomerase_2"/>
</dbReference>
<name>A0A501WDE7_9RHOB</name>
<organism evidence="3 4">
    <name type="scientific">Amaricoccus solimangrovi</name>
    <dbReference type="NCBI Taxonomy" id="2589815"/>
    <lineage>
        <taxon>Bacteria</taxon>
        <taxon>Pseudomonadati</taxon>
        <taxon>Pseudomonadota</taxon>
        <taxon>Alphaproteobacteria</taxon>
        <taxon>Rhodobacterales</taxon>
        <taxon>Paracoccaceae</taxon>
        <taxon>Amaricoccus</taxon>
    </lineage>
</organism>
<dbReference type="InterPro" id="IPR019405">
    <property type="entry name" value="Lactonase_7-beta_prop"/>
</dbReference>
<dbReference type="InterPro" id="IPR011045">
    <property type="entry name" value="N2O_reductase_N"/>
</dbReference>
<dbReference type="Pfam" id="PF10282">
    <property type="entry name" value="Lactonase"/>
    <property type="match status" value="1"/>
</dbReference>
<evidence type="ECO:0000313" key="4">
    <source>
        <dbReference type="Proteomes" id="UP000319255"/>
    </source>
</evidence>
<keyword evidence="4" id="KW-1185">Reference proteome</keyword>
<gene>
    <name evidence="3" type="ORF">FJM51_22025</name>
</gene>
<evidence type="ECO:0000313" key="3">
    <source>
        <dbReference type="EMBL" id="TPE46505.1"/>
    </source>
</evidence>
<comment type="caution">
    <text evidence="3">The sequence shown here is derived from an EMBL/GenBank/DDBJ whole genome shotgun (WGS) entry which is preliminary data.</text>
</comment>
<keyword evidence="2" id="KW-0313">Glucose metabolism</keyword>
<dbReference type="Gene3D" id="2.130.10.10">
    <property type="entry name" value="YVTN repeat-like/Quinoprotein amine dehydrogenase"/>
    <property type="match status" value="1"/>
</dbReference>
<proteinExistence type="inferred from homology"/>
<sequence>MIRVRTCNHTRPSSKPLRHLCSMLFCIQNKIHTSGGFMSAERLYAYVAHGPRDLSVWAMSGTGDFSKLQELPINDRDLAPGTPIGRFAALCVSPDRRFLFASDRAAPYGIRSWAIDREKGTLTYLGDSPAADSSPYIITDPPGNFLLAAHNPVDPDRRTGFVSVAAIREGFVQAPHQVIRTPPKTHAIQVDASGRFVLLPCCDADVVVRLRFDCRTGLLDSDTLSPLVTRPGAGPRHCVFHPGNRFAYVNNEYDGTIYAYSFDPRDGAMSEIQVVQTRPASAGPDENVRVGDLRISPNGKFLFTTVRSGSTVVGFAVDPRTGLLTSIGQTQVDGEARSLAFDPLGRFLVVNGRLTHTAHTYRLDGETGALDKVSAFRAPDHPGWIELVNLS</sequence>
<comment type="similarity">
    <text evidence="1">Belongs to the cycloisomerase 2 family.</text>
</comment>
<accession>A0A501WDE7</accession>
<reference evidence="3 4" key="1">
    <citation type="submission" date="2019-06" db="EMBL/GenBank/DDBJ databases">
        <title>A novel bacterium of genus Amaricoccus, isolated from marine sediment.</title>
        <authorList>
            <person name="Huang H."/>
            <person name="Mo K."/>
            <person name="Hu Y."/>
        </authorList>
    </citation>
    <scope>NUCLEOTIDE SEQUENCE [LARGE SCALE GENOMIC DNA]</scope>
    <source>
        <strain evidence="3 4">HB172011</strain>
    </source>
</reference>
<dbReference type="PANTHER" id="PTHR30344">
    <property type="entry name" value="6-PHOSPHOGLUCONOLACTONASE-RELATED"/>
    <property type="match status" value="1"/>
</dbReference>
<dbReference type="SUPFAM" id="SSF50974">
    <property type="entry name" value="Nitrous oxide reductase, N-terminal domain"/>
    <property type="match status" value="1"/>
</dbReference>
<dbReference type="GO" id="GO:0017057">
    <property type="term" value="F:6-phosphogluconolactonase activity"/>
    <property type="evidence" value="ECO:0007669"/>
    <property type="project" value="TreeGrafter"/>
</dbReference>
<evidence type="ECO:0000256" key="1">
    <source>
        <dbReference type="ARBA" id="ARBA00005564"/>
    </source>
</evidence>
<keyword evidence="2" id="KW-0119">Carbohydrate metabolism</keyword>
<protein>
    <submittedName>
        <fullName evidence="3">Lactonase family protein</fullName>
    </submittedName>
</protein>
<dbReference type="InterPro" id="IPR015943">
    <property type="entry name" value="WD40/YVTN_repeat-like_dom_sf"/>
</dbReference>
<dbReference type="EMBL" id="VFRP01000048">
    <property type="protein sequence ID" value="TPE46505.1"/>
    <property type="molecule type" value="Genomic_DNA"/>
</dbReference>
<dbReference type="OrthoDB" id="9790815at2"/>
<dbReference type="AlphaFoldDB" id="A0A501WDE7"/>